<accession>A0A4T0UT76</accession>
<keyword evidence="1" id="KW-1133">Transmembrane helix</keyword>
<keyword evidence="1" id="KW-0472">Membrane</keyword>
<name>A0A4T0UT76_9NEIS</name>
<feature type="transmembrane region" description="Helical" evidence="1">
    <location>
        <begin position="58"/>
        <end position="80"/>
    </location>
</feature>
<gene>
    <name evidence="2" type="ORF">E5K04_10235</name>
</gene>
<feature type="transmembrane region" description="Helical" evidence="1">
    <location>
        <begin position="35"/>
        <end position="51"/>
    </location>
</feature>
<keyword evidence="1" id="KW-0812">Transmembrane</keyword>
<dbReference type="OrthoDB" id="9926369at2"/>
<organism evidence="2 3">
    <name type="scientific">Crenobacter intestini</name>
    <dbReference type="NCBI Taxonomy" id="2563443"/>
    <lineage>
        <taxon>Bacteria</taxon>
        <taxon>Pseudomonadati</taxon>
        <taxon>Pseudomonadota</taxon>
        <taxon>Betaproteobacteria</taxon>
        <taxon>Neisseriales</taxon>
        <taxon>Neisseriaceae</taxon>
        <taxon>Crenobacter</taxon>
    </lineage>
</organism>
<sequence length="82" mass="8381">MPVLLGLALALHACWPVLGRQLKGVAVTPRHCQLALIAGCVEIGIAGLLLASHDALAVWLFAALPSAVYLAAVSIDVLSADA</sequence>
<dbReference type="Proteomes" id="UP000308891">
    <property type="component" value="Unassembled WGS sequence"/>
</dbReference>
<reference evidence="2 3" key="1">
    <citation type="submission" date="2019-04" db="EMBL/GenBank/DDBJ databases">
        <title>Crenobacter sp. nov.</title>
        <authorList>
            <person name="Shi S."/>
        </authorList>
    </citation>
    <scope>NUCLEOTIDE SEQUENCE [LARGE SCALE GENOMIC DNA]</scope>
    <source>
        <strain evidence="2 3">GY 70310</strain>
    </source>
</reference>
<dbReference type="EMBL" id="STGJ01000010">
    <property type="protein sequence ID" value="TIC82124.1"/>
    <property type="molecule type" value="Genomic_DNA"/>
</dbReference>
<dbReference type="AlphaFoldDB" id="A0A4T0UT76"/>
<protein>
    <submittedName>
        <fullName evidence="2">Uncharacterized protein</fullName>
    </submittedName>
</protein>
<evidence type="ECO:0000256" key="1">
    <source>
        <dbReference type="SAM" id="Phobius"/>
    </source>
</evidence>
<evidence type="ECO:0000313" key="2">
    <source>
        <dbReference type="EMBL" id="TIC82124.1"/>
    </source>
</evidence>
<comment type="caution">
    <text evidence="2">The sequence shown here is derived from an EMBL/GenBank/DDBJ whole genome shotgun (WGS) entry which is preliminary data.</text>
</comment>
<evidence type="ECO:0000313" key="3">
    <source>
        <dbReference type="Proteomes" id="UP000308891"/>
    </source>
</evidence>
<dbReference type="RefSeq" id="WP_136553672.1">
    <property type="nucleotide sequence ID" value="NZ_STGJ01000010.1"/>
</dbReference>
<keyword evidence="3" id="KW-1185">Reference proteome</keyword>
<proteinExistence type="predicted"/>